<dbReference type="OrthoDB" id="8538589at2"/>
<feature type="domain" description="Gamma-glutamylcyclotransferase AIG2-like" evidence="1">
    <location>
        <begin position="8"/>
        <end position="135"/>
    </location>
</feature>
<proteinExistence type="predicted"/>
<reference evidence="3" key="1">
    <citation type="journal article" date="2017" name="Appl. Environ. Microbiol.">
        <title>Genomic analysis of Calderihabitans maritimus KKC1, a thermophilic hydrogenogenic carboxydotrophic bacterium isolated from marine sediment.</title>
        <authorList>
            <person name="Omae K."/>
            <person name="Yoneda Y."/>
            <person name="Fukuyama Y."/>
            <person name="Yoshida T."/>
            <person name="Sako Y."/>
        </authorList>
    </citation>
    <scope>NUCLEOTIDE SEQUENCE [LARGE SCALE GENOMIC DNA]</scope>
    <source>
        <strain evidence="3">KKC1</strain>
    </source>
</reference>
<sequence length="146" mass="16627">MITPVEGVFVYGTLMTGFENHKHIFRAKSTRVRPAKARGLLYHLAEGYPAMVPGEGTVIGEYIVPGDLYQVLPVLDRLEGYRGPGGNNLYDRVIQEVELLDTGERVRAYLYVYSSDRRAQLKKESLLIEHGDWRRFLREENLKASG</sequence>
<comment type="caution">
    <text evidence="2">The sequence shown here is derived from an EMBL/GenBank/DDBJ whole genome shotgun (WGS) entry which is preliminary data.</text>
</comment>
<dbReference type="Pfam" id="PF06094">
    <property type="entry name" value="GGACT"/>
    <property type="match status" value="1"/>
</dbReference>
<organism evidence="2 3">
    <name type="scientific">Calderihabitans maritimus</name>
    <dbReference type="NCBI Taxonomy" id="1246530"/>
    <lineage>
        <taxon>Bacteria</taxon>
        <taxon>Bacillati</taxon>
        <taxon>Bacillota</taxon>
        <taxon>Clostridia</taxon>
        <taxon>Neomoorellales</taxon>
        <taxon>Calderihabitantaceae</taxon>
        <taxon>Calderihabitans</taxon>
    </lineage>
</organism>
<dbReference type="Gene3D" id="3.10.490.10">
    <property type="entry name" value="Gamma-glutamyl cyclotransferase-like"/>
    <property type="match status" value="1"/>
</dbReference>
<name>A0A1Z5HSV1_9FIRM</name>
<dbReference type="RefSeq" id="WP_088553921.1">
    <property type="nucleotide sequence ID" value="NZ_BDGJ01000087.1"/>
</dbReference>
<dbReference type="Proteomes" id="UP000197032">
    <property type="component" value="Unassembled WGS sequence"/>
</dbReference>
<evidence type="ECO:0000313" key="2">
    <source>
        <dbReference type="EMBL" id="GAW92612.1"/>
    </source>
</evidence>
<gene>
    <name evidence="2" type="ORF">KKC1_17630</name>
</gene>
<keyword evidence="3" id="KW-1185">Reference proteome</keyword>
<dbReference type="SUPFAM" id="SSF110857">
    <property type="entry name" value="Gamma-glutamyl cyclotransferase-like"/>
    <property type="match status" value="1"/>
</dbReference>
<evidence type="ECO:0000259" key="1">
    <source>
        <dbReference type="Pfam" id="PF06094"/>
    </source>
</evidence>
<dbReference type="InterPro" id="IPR013024">
    <property type="entry name" value="GGCT-like"/>
</dbReference>
<evidence type="ECO:0000313" key="3">
    <source>
        <dbReference type="Proteomes" id="UP000197032"/>
    </source>
</evidence>
<dbReference type="InterPro" id="IPR009288">
    <property type="entry name" value="AIG2-like_dom"/>
</dbReference>
<dbReference type="AlphaFoldDB" id="A0A1Z5HSV1"/>
<dbReference type="CDD" id="cd06661">
    <property type="entry name" value="GGCT_like"/>
    <property type="match status" value="1"/>
</dbReference>
<dbReference type="InterPro" id="IPR036568">
    <property type="entry name" value="GGCT-like_sf"/>
</dbReference>
<protein>
    <recommendedName>
        <fullName evidence="1">Gamma-glutamylcyclotransferase AIG2-like domain-containing protein</fullName>
    </recommendedName>
</protein>
<accession>A0A1Z5HSV1</accession>
<dbReference type="EMBL" id="BDGJ01000087">
    <property type="protein sequence ID" value="GAW92612.1"/>
    <property type="molecule type" value="Genomic_DNA"/>
</dbReference>